<dbReference type="Proteomes" id="UP000324222">
    <property type="component" value="Unassembled WGS sequence"/>
</dbReference>
<evidence type="ECO:0000256" key="1">
    <source>
        <dbReference type="SAM" id="MobiDB-lite"/>
    </source>
</evidence>
<proteinExistence type="predicted"/>
<comment type="caution">
    <text evidence="2">The sequence shown here is derived from an EMBL/GenBank/DDBJ whole genome shotgun (WGS) entry which is preliminary data.</text>
</comment>
<evidence type="ECO:0000313" key="2">
    <source>
        <dbReference type="EMBL" id="MPC41063.1"/>
    </source>
</evidence>
<feature type="compositionally biased region" description="Basic and acidic residues" evidence="1">
    <location>
        <begin position="59"/>
        <end position="76"/>
    </location>
</feature>
<accession>A0A5B7F7K2</accession>
<sequence length="76" mass="8867">MRSVGEAGRAARWRAVRHPAPGWKWLYTCPQKTLITTTTITIREPPSEIDKEEEEEEEEKGRVDGKDRRKEDESNK</sequence>
<gene>
    <name evidence="2" type="ORF">E2C01_034644</name>
</gene>
<feature type="region of interest" description="Disordered" evidence="1">
    <location>
        <begin position="39"/>
        <end position="76"/>
    </location>
</feature>
<dbReference type="AlphaFoldDB" id="A0A5B7F7K2"/>
<keyword evidence="3" id="KW-1185">Reference proteome</keyword>
<name>A0A5B7F7K2_PORTR</name>
<organism evidence="2 3">
    <name type="scientific">Portunus trituberculatus</name>
    <name type="common">Swimming crab</name>
    <name type="synonym">Neptunus trituberculatus</name>
    <dbReference type="NCBI Taxonomy" id="210409"/>
    <lineage>
        <taxon>Eukaryota</taxon>
        <taxon>Metazoa</taxon>
        <taxon>Ecdysozoa</taxon>
        <taxon>Arthropoda</taxon>
        <taxon>Crustacea</taxon>
        <taxon>Multicrustacea</taxon>
        <taxon>Malacostraca</taxon>
        <taxon>Eumalacostraca</taxon>
        <taxon>Eucarida</taxon>
        <taxon>Decapoda</taxon>
        <taxon>Pleocyemata</taxon>
        <taxon>Brachyura</taxon>
        <taxon>Eubrachyura</taxon>
        <taxon>Portunoidea</taxon>
        <taxon>Portunidae</taxon>
        <taxon>Portuninae</taxon>
        <taxon>Portunus</taxon>
    </lineage>
</organism>
<reference evidence="2 3" key="1">
    <citation type="submission" date="2019-05" db="EMBL/GenBank/DDBJ databases">
        <title>Another draft genome of Portunus trituberculatus and its Hox gene families provides insights of decapod evolution.</title>
        <authorList>
            <person name="Jeong J.-H."/>
            <person name="Song I."/>
            <person name="Kim S."/>
            <person name="Choi T."/>
            <person name="Kim D."/>
            <person name="Ryu S."/>
            <person name="Kim W."/>
        </authorList>
    </citation>
    <scope>NUCLEOTIDE SEQUENCE [LARGE SCALE GENOMIC DNA]</scope>
    <source>
        <tissue evidence="2">Muscle</tissue>
    </source>
</reference>
<evidence type="ECO:0000313" key="3">
    <source>
        <dbReference type="Proteomes" id="UP000324222"/>
    </source>
</evidence>
<dbReference type="EMBL" id="VSRR010004912">
    <property type="protein sequence ID" value="MPC41063.1"/>
    <property type="molecule type" value="Genomic_DNA"/>
</dbReference>
<protein>
    <submittedName>
        <fullName evidence="2">Uncharacterized protein</fullName>
    </submittedName>
</protein>